<keyword evidence="3" id="KW-0408">Iron</keyword>
<keyword evidence="8" id="KW-1185">Reference proteome</keyword>
<dbReference type="RefSeq" id="WP_367885882.1">
    <property type="nucleotide sequence ID" value="NZ_CP130612.1"/>
</dbReference>
<dbReference type="PROSITE" id="PS51296">
    <property type="entry name" value="RIESKE"/>
    <property type="match status" value="1"/>
</dbReference>
<gene>
    <name evidence="6" type="ORF">Strain138_002332</name>
    <name evidence="7" type="ORF">Strain318_002331</name>
</gene>
<keyword evidence="2" id="KW-0479">Metal-binding</keyword>
<dbReference type="InterPro" id="IPR036922">
    <property type="entry name" value="Rieske_2Fe-2S_sf"/>
</dbReference>
<evidence type="ECO:0000313" key="7">
    <source>
        <dbReference type="EMBL" id="WKW15924.1"/>
    </source>
</evidence>
<dbReference type="AlphaFoldDB" id="A0AA49K1E7"/>
<evidence type="ECO:0000256" key="1">
    <source>
        <dbReference type="ARBA" id="ARBA00022714"/>
    </source>
</evidence>
<dbReference type="KEGG" id="pspc:Strain318_002331"/>
<dbReference type="Proteomes" id="UP001229955">
    <property type="component" value="Chromosome"/>
</dbReference>
<dbReference type="EMBL" id="CP130613">
    <property type="protein sequence ID" value="WKW15924.1"/>
    <property type="molecule type" value="Genomic_DNA"/>
</dbReference>
<keyword evidence="1" id="KW-0001">2Fe-2S</keyword>
<sequence>MVTQACETCAVAEGRRAFVTKTLLAAVGAWVLQGCGDGDIGGPGAPDFAPPIAGGRLVVSLASFPALATVGGIARVDAGGTAPIAAVRIASETFLAVSMVCTHAGFQPIEIRPTGFRCPNHGAQFDREGAWVGGQPTGDLFQYPVAYDATAGTVTIG</sequence>
<reference evidence="7" key="1">
    <citation type="submission" date="2023-07" db="EMBL/GenBank/DDBJ databases">
        <authorList>
            <person name="Haufschild T."/>
            <person name="Kallscheuer N."/>
            <person name="Hammer J."/>
            <person name="Kohn T."/>
            <person name="Kabuu M."/>
            <person name="Jogler M."/>
            <person name="Wohfarth N."/>
            <person name="Heuer A."/>
            <person name="Rohde M."/>
            <person name="van Teeseling M.C.F."/>
            <person name="Jogler C."/>
        </authorList>
    </citation>
    <scope>NUCLEOTIDE SEQUENCE</scope>
    <source>
        <strain evidence="6">Strain 138</strain>
        <strain evidence="7">Strain 318</strain>
    </source>
</reference>
<accession>A0AA49Q5C8</accession>
<dbReference type="Gene3D" id="2.102.10.10">
    <property type="entry name" value="Rieske [2Fe-2S] iron-sulphur domain"/>
    <property type="match status" value="1"/>
</dbReference>
<evidence type="ECO:0000256" key="3">
    <source>
        <dbReference type="ARBA" id="ARBA00023004"/>
    </source>
</evidence>
<name>A0AA49K1E7_9BACT</name>
<organism evidence="7 8">
    <name type="scientific">Pseudogemmatithrix spongiicola</name>
    <dbReference type="NCBI Taxonomy" id="3062599"/>
    <lineage>
        <taxon>Bacteria</taxon>
        <taxon>Pseudomonadati</taxon>
        <taxon>Gemmatimonadota</taxon>
        <taxon>Gemmatimonadia</taxon>
        <taxon>Gemmatimonadales</taxon>
        <taxon>Gemmatimonadaceae</taxon>
        <taxon>Pseudogemmatithrix</taxon>
    </lineage>
</organism>
<dbReference type="InterPro" id="IPR017941">
    <property type="entry name" value="Rieske_2Fe-2S"/>
</dbReference>
<evidence type="ECO:0000313" key="8">
    <source>
        <dbReference type="Proteomes" id="UP001229955"/>
    </source>
</evidence>
<dbReference type="SUPFAM" id="SSF50022">
    <property type="entry name" value="ISP domain"/>
    <property type="match status" value="1"/>
</dbReference>
<protein>
    <submittedName>
        <fullName evidence="7">Rieske (2Fe-2S) protein</fullName>
    </submittedName>
</protein>
<dbReference type="GO" id="GO:0051537">
    <property type="term" value="F:2 iron, 2 sulfur cluster binding"/>
    <property type="evidence" value="ECO:0007669"/>
    <property type="project" value="UniProtKB-KW"/>
</dbReference>
<accession>A0AA49K1E7</accession>
<dbReference type="EMBL" id="CP130612">
    <property type="protein sequence ID" value="WKW13018.1"/>
    <property type="molecule type" value="Genomic_DNA"/>
</dbReference>
<evidence type="ECO:0000256" key="2">
    <source>
        <dbReference type="ARBA" id="ARBA00022723"/>
    </source>
</evidence>
<evidence type="ECO:0000256" key="4">
    <source>
        <dbReference type="ARBA" id="ARBA00023014"/>
    </source>
</evidence>
<keyword evidence="4" id="KW-0411">Iron-sulfur</keyword>
<evidence type="ECO:0000313" key="6">
    <source>
        <dbReference type="EMBL" id="WKW13018.1"/>
    </source>
</evidence>
<dbReference type="GO" id="GO:0046872">
    <property type="term" value="F:metal ion binding"/>
    <property type="evidence" value="ECO:0007669"/>
    <property type="project" value="UniProtKB-KW"/>
</dbReference>
<proteinExistence type="predicted"/>
<feature type="domain" description="Rieske" evidence="5">
    <location>
        <begin position="56"/>
        <end position="154"/>
    </location>
</feature>
<evidence type="ECO:0000259" key="5">
    <source>
        <dbReference type="PROSITE" id="PS51296"/>
    </source>
</evidence>
<dbReference type="Pfam" id="PF00355">
    <property type="entry name" value="Rieske"/>
    <property type="match status" value="1"/>
</dbReference>